<evidence type="ECO:0000256" key="5">
    <source>
        <dbReference type="ARBA" id="ARBA00038359"/>
    </source>
</evidence>
<keyword evidence="4 7" id="KW-0472">Membrane</keyword>
<dbReference type="GO" id="GO:0016020">
    <property type="term" value="C:membrane"/>
    <property type="evidence" value="ECO:0007669"/>
    <property type="project" value="UniProtKB-SubCell"/>
</dbReference>
<gene>
    <name evidence="9" type="ORF">K461DRAFT_294493</name>
</gene>
<name>A0A9P4MJ01_9PEZI</name>
<keyword evidence="3 7" id="KW-1133">Transmembrane helix</keyword>
<feature type="transmembrane region" description="Helical" evidence="7">
    <location>
        <begin position="12"/>
        <end position="35"/>
    </location>
</feature>
<evidence type="ECO:0000256" key="6">
    <source>
        <dbReference type="SAM" id="MobiDB-lite"/>
    </source>
</evidence>
<dbReference type="InterPro" id="IPR052337">
    <property type="entry name" value="SAT4-like"/>
</dbReference>
<comment type="similarity">
    <text evidence="5">Belongs to the SAT4 family.</text>
</comment>
<keyword evidence="10" id="KW-1185">Reference proteome</keyword>
<dbReference type="Pfam" id="PF20684">
    <property type="entry name" value="Fung_rhodopsin"/>
    <property type="match status" value="1"/>
</dbReference>
<feature type="transmembrane region" description="Helical" evidence="7">
    <location>
        <begin position="126"/>
        <end position="148"/>
    </location>
</feature>
<dbReference type="OrthoDB" id="3934549at2759"/>
<protein>
    <recommendedName>
        <fullName evidence="8">Rhodopsin domain-containing protein</fullName>
    </recommendedName>
</protein>
<feature type="transmembrane region" description="Helical" evidence="7">
    <location>
        <begin position="47"/>
        <end position="72"/>
    </location>
</feature>
<feature type="domain" description="Rhodopsin" evidence="8">
    <location>
        <begin position="31"/>
        <end position="272"/>
    </location>
</feature>
<evidence type="ECO:0000256" key="2">
    <source>
        <dbReference type="ARBA" id="ARBA00022692"/>
    </source>
</evidence>
<feature type="transmembrane region" description="Helical" evidence="7">
    <location>
        <begin position="248"/>
        <end position="272"/>
    </location>
</feature>
<comment type="caution">
    <text evidence="9">The sequence shown here is derived from an EMBL/GenBank/DDBJ whole genome shotgun (WGS) entry which is preliminary data.</text>
</comment>
<dbReference type="EMBL" id="ML996087">
    <property type="protein sequence ID" value="KAF2151589.1"/>
    <property type="molecule type" value="Genomic_DNA"/>
</dbReference>
<feature type="transmembrane region" description="Helical" evidence="7">
    <location>
        <begin position="208"/>
        <end position="228"/>
    </location>
</feature>
<dbReference type="PANTHER" id="PTHR33048">
    <property type="entry name" value="PTH11-LIKE INTEGRAL MEMBRANE PROTEIN (AFU_ORTHOLOGUE AFUA_5G11245)"/>
    <property type="match status" value="1"/>
</dbReference>
<feature type="transmembrane region" description="Helical" evidence="7">
    <location>
        <begin position="176"/>
        <end position="196"/>
    </location>
</feature>
<feature type="transmembrane region" description="Helical" evidence="7">
    <location>
        <begin position="92"/>
        <end position="114"/>
    </location>
</feature>
<evidence type="ECO:0000256" key="7">
    <source>
        <dbReference type="SAM" id="Phobius"/>
    </source>
</evidence>
<proteinExistence type="inferred from homology"/>
<evidence type="ECO:0000256" key="1">
    <source>
        <dbReference type="ARBA" id="ARBA00004141"/>
    </source>
</evidence>
<sequence length="341" mass="38406">MAWVPDNSQQRPVVITLFTLTSLGTICTALRLYAIHQRKARLFNWDFFWIVLSFIFALASGVPLLVALHNGLGRHTADLRWEQVEAVIEYEWIAISVGITACLFGKLAIIALLLDIQGTLIRFGRHLMYFVATVLVLSWMSVIIVSWVQCIPIQKTWNILLPGTCEGESYSMYLSYVNGAINIAVDIFLSLYPILIMWNLKLKTKTKVVTCLLMAGGAFASFACIVRTRLAKLMWDKITDATYTFGEFAIYALLEMWLIIILGSLPSLRPLLLQWFGNKNRTDNKGLMSLPRWNGPRGSGPHNTAVDGFQTEKEDAEKSTGQNSIASIRFREGQELDHLVV</sequence>
<evidence type="ECO:0000256" key="3">
    <source>
        <dbReference type="ARBA" id="ARBA00022989"/>
    </source>
</evidence>
<evidence type="ECO:0000259" key="8">
    <source>
        <dbReference type="Pfam" id="PF20684"/>
    </source>
</evidence>
<organism evidence="9 10">
    <name type="scientific">Myriangium duriaei CBS 260.36</name>
    <dbReference type="NCBI Taxonomy" id="1168546"/>
    <lineage>
        <taxon>Eukaryota</taxon>
        <taxon>Fungi</taxon>
        <taxon>Dikarya</taxon>
        <taxon>Ascomycota</taxon>
        <taxon>Pezizomycotina</taxon>
        <taxon>Dothideomycetes</taxon>
        <taxon>Dothideomycetidae</taxon>
        <taxon>Myriangiales</taxon>
        <taxon>Myriangiaceae</taxon>
        <taxon>Myriangium</taxon>
    </lineage>
</organism>
<evidence type="ECO:0000256" key="4">
    <source>
        <dbReference type="ARBA" id="ARBA00023136"/>
    </source>
</evidence>
<comment type="subcellular location">
    <subcellularLocation>
        <location evidence="1">Membrane</location>
        <topology evidence="1">Multi-pass membrane protein</topology>
    </subcellularLocation>
</comment>
<evidence type="ECO:0000313" key="10">
    <source>
        <dbReference type="Proteomes" id="UP000799439"/>
    </source>
</evidence>
<feature type="region of interest" description="Disordered" evidence="6">
    <location>
        <begin position="287"/>
        <end position="324"/>
    </location>
</feature>
<dbReference type="AlphaFoldDB" id="A0A9P4MJ01"/>
<dbReference type="PANTHER" id="PTHR33048:SF165">
    <property type="entry name" value="INTEGRAL MEMBRANE PROTEIN"/>
    <property type="match status" value="1"/>
</dbReference>
<accession>A0A9P4MJ01</accession>
<dbReference type="InterPro" id="IPR049326">
    <property type="entry name" value="Rhodopsin_dom_fungi"/>
</dbReference>
<evidence type="ECO:0000313" key="9">
    <source>
        <dbReference type="EMBL" id="KAF2151589.1"/>
    </source>
</evidence>
<keyword evidence="2 7" id="KW-0812">Transmembrane</keyword>
<dbReference type="Proteomes" id="UP000799439">
    <property type="component" value="Unassembled WGS sequence"/>
</dbReference>
<reference evidence="9" key="1">
    <citation type="journal article" date="2020" name="Stud. Mycol.">
        <title>101 Dothideomycetes genomes: a test case for predicting lifestyles and emergence of pathogens.</title>
        <authorList>
            <person name="Haridas S."/>
            <person name="Albert R."/>
            <person name="Binder M."/>
            <person name="Bloem J."/>
            <person name="Labutti K."/>
            <person name="Salamov A."/>
            <person name="Andreopoulos B."/>
            <person name="Baker S."/>
            <person name="Barry K."/>
            <person name="Bills G."/>
            <person name="Bluhm B."/>
            <person name="Cannon C."/>
            <person name="Castanera R."/>
            <person name="Culley D."/>
            <person name="Daum C."/>
            <person name="Ezra D."/>
            <person name="Gonzalez J."/>
            <person name="Henrissat B."/>
            <person name="Kuo A."/>
            <person name="Liang C."/>
            <person name="Lipzen A."/>
            <person name="Lutzoni F."/>
            <person name="Magnuson J."/>
            <person name="Mondo S."/>
            <person name="Nolan M."/>
            <person name="Ohm R."/>
            <person name="Pangilinan J."/>
            <person name="Park H.-J."/>
            <person name="Ramirez L."/>
            <person name="Alfaro M."/>
            <person name="Sun H."/>
            <person name="Tritt A."/>
            <person name="Yoshinaga Y."/>
            <person name="Zwiers L.-H."/>
            <person name="Turgeon B."/>
            <person name="Goodwin S."/>
            <person name="Spatafora J."/>
            <person name="Crous P."/>
            <person name="Grigoriev I."/>
        </authorList>
    </citation>
    <scope>NUCLEOTIDE SEQUENCE</scope>
    <source>
        <strain evidence="9">CBS 260.36</strain>
    </source>
</reference>